<dbReference type="InterPro" id="IPR011629">
    <property type="entry name" value="CobW-like_C"/>
</dbReference>
<dbReference type="EMBL" id="JADBDZ010000001">
    <property type="protein sequence ID" value="MBE1536731.1"/>
    <property type="molecule type" value="Genomic_DNA"/>
</dbReference>
<evidence type="ECO:0000313" key="2">
    <source>
        <dbReference type="EMBL" id="MBE1536731.1"/>
    </source>
</evidence>
<dbReference type="PANTHER" id="PTHR43603">
    <property type="entry name" value="COBW DOMAIN-CONTAINING PROTEIN DDB_G0274527"/>
    <property type="match status" value="1"/>
</dbReference>
<dbReference type="Pfam" id="PF07683">
    <property type="entry name" value="CobW_C"/>
    <property type="match status" value="1"/>
</dbReference>
<dbReference type="RefSeq" id="WP_192762731.1">
    <property type="nucleotide sequence ID" value="NZ_JADBDZ010000001.1"/>
</dbReference>
<dbReference type="PANTHER" id="PTHR43603:SF1">
    <property type="entry name" value="ZINC-REGULATED GTPASE METALLOPROTEIN ACTIVATOR 1"/>
    <property type="match status" value="1"/>
</dbReference>
<evidence type="ECO:0000313" key="3">
    <source>
        <dbReference type="Proteomes" id="UP000627838"/>
    </source>
</evidence>
<dbReference type="InterPro" id="IPR027417">
    <property type="entry name" value="P-loop_NTPase"/>
</dbReference>
<dbReference type="Gene3D" id="3.40.50.300">
    <property type="entry name" value="P-loop containing nucleotide triphosphate hydrolases"/>
    <property type="match status" value="1"/>
</dbReference>
<dbReference type="SUPFAM" id="SSF90002">
    <property type="entry name" value="Hypothetical protein YjiA, C-terminal domain"/>
    <property type="match status" value="1"/>
</dbReference>
<keyword evidence="3" id="KW-1185">Reference proteome</keyword>
<gene>
    <name evidence="2" type="ORF">H4W34_006564</name>
</gene>
<dbReference type="Proteomes" id="UP000627838">
    <property type="component" value="Unassembled WGS sequence"/>
</dbReference>
<comment type="caution">
    <text evidence="2">The sequence shown here is derived from an EMBL/GenBank/DDBJ whole genome shotgun (WGS) entry which is preliminary data.</text>
</comment>
<dbReference type="SMART" id="SM00833">
    <property type="entry name" value="CobW_C"/>
    <property type="match status" value="1"/>
</dbReference>
<name>A0ABR9K2H5_9ACTN</name>
<organism evidence="2 3">
    <name type="scientific">Actinomadura algeriensis</name>
    <dbReference type="NCBI Taxonomy" id="1679523"/>
    <lineage>
        <taxon>Bacteria</taxon>
        <taxon>Bacillati</taxon>
        <taxon>Actinomycetota</taxon>
        <taxon>Actinomycetes</taxon>
        <taxon>Streptosporangiales</taxon>
        <taxon>Thermomonosporaceae</taxon>
        <taxon>Actinomadura</taxon>
    </lineage>
</organism>
<protein>
    <submittedName>
        <fullName evidence="2">G3E family GTPase</fullName>
    </submittedName>
</protein>
<sequence>MSVPVVLVTGLHGTARATVVDRLLREHPGAVAIHHDLRDVTDGVVTRTVRDAGTVLERVPLRPEHGCANRTIREDLVPLALRYASIASLLVVDLWDCVEPQPVAEALPRPGTDGGIRLTGVLTAVDAELMPADICRGDLLAEAGKPGAPGDRRYLAEVLAHQIEYATALVVPDTLPAPLPRADEDDLRLCRELLGHLAPMIPVTVLGDPLPPVTGSALCPEELAARVAPATALLPCPARTPAADTVVWHRTAPLHPGRFFDVMDVLATESVRSRGRFWLANRPDRMLAWDAVAGIVTVEDTGPWLAALPEAGWEAVPPARRLAAALDWTPEHGDRVQHLVLTGPQLDEDRIGGLLDSCLLGLDEAATDLDDPFADLLDLDTSA</sequence>
<evidence type="ECO:0000259" key="1">
    <source>
        <dbReference type="SMART" id="SM00833"/>
    </source>
</evidence>
<proteinExistence type="predicted"/>
<accession>A0ABR9K2H5</accession>
<reference evidence="2 3" key="1">
    <citation type="submission" date="2020-10" db="EMBL/GenBank/DDBJ databases">
        <title>Sequencing the genomes of 1000 actinobacteria strains.</title>
        <authorList>
            <person name="Klenk H.-P."/>
        </authorList>
    </citation>
    <scope>NUCLEOTIDE SEQUENCE [LARGE SCALE GENOMIC DNA]</scope>
    <source>
        <strain evidence="2 3">DSM 46744</strain>
    </source>
</reference>
<dbReference type="InterPro" id="IPR051927">
    <property type="entry name" value="Zn_Chap_cDPG_Synth"/>
</dbReference>
<feature type="domain" description="CobW C-terminal" evidence="1">
    <location>
        <begin position="243"/>
        <end position="359"/>
    </location>
</feature>